<keyword evidence="7" id="KW-1185">Reference proteome</keyword>
<name>A0A9Q0PAK7_SALPP</name>
<comment type="subcellular location">
    <subcellularLocation>
        <location evidence="1">Nucleus</location>
    </subcellularLocation>
</comment>
<evidence type="ECO:0000313" key="7">
    <source>
        <dbReference type="Proteomes" id="UP001151532"/>
    </source>
</evidence>
<evidence type="ECO:0000259" key="5">
    <source>
        <dbReference type="PROSITE" id="PS50217"/>
    </source>
</evidence>
<dbReference type="InterPro" id="IPR043452">
    <property type="entry name" value="BZIP46-like"/>
</dbReference>
<evidence type="ECO:0000256" key="4">
    <source>
        <dbReference type="SAM" id="MobiDB-lite"/>
    </source>
</evidence>
<accession>A0A9Q0PAK7</accession>
<dbReference type="AlphaFoldDB" id="A0A9Q0PAK7"/>
<dbReference type="InterPro" id="IPR046347">
    <property type="entry name" value="bZIP_sf"/>
</dbReference>
<keyword evidence="3" id="KW-0539">Nucleus</keyword>
<feature type="compositionally biased region" description="Low complexity" evidence="4">
    <location>
        <begin position="18"/>
        <end position="42"/>
    </location>
</feature>
<dbReference type="PANTHER" id="PTHR22952">
    <property type="entry name" value="CAMP-RESPONSE ELEMENT BINDING PROTEIN-RELATED"/>
    <property type="match status" value="1"/>
</dbReference>
<feature type="region of interest" description="Disordered" evidence="4">
    <location>
        <begin position="7"/>
        <end position="46"/>
    </location>
</feature>
<feature type="region of interest" description="Disordered" evidence="4">
    <location>
        <begin position="203"/>
        <end position="223"/>
    </location>
</feature>
<feature type="compositionally biased region" description="Low complexity" evidence="4">
    <location>
        <begin position="121"/>
        <end position="131"/>
    </location>
</feature>
<dbReference type="FunFam" id="1.20.5.170:FF:000036">
    <property type="entry name" value="ABSCISIC ACID-INSENSITIVE 5-like protein 2"/>
    <property type="match status" value="1"/>
</dbReference>
<dbReference type="SMART" id="SM00338">
    <property type="entry name" value="BRLZ"/>
    <property type="match status" value="1"/>
</dbReference>
<feature type="region of interest" description="Disordered" evidence="4">
    <location>
        <begin position="100"/>
        <end position="155"/>
    </location>
</feature>
<feature type="compositionally biased region" description="Basic and acidic residues" evidence="4">
    <location>
        <begin position="142"/>
        <end position="155"/>
    </location>
</feature>
<dbReference type="InterPro" id="IPR004827">
    <property type="entry name" value="bZIP"/>
</dbReference>
<dbReference type="Proteomes" id="UP001151532">
    <property type="component" value="Chromosome 2"/>
</dbReference>
<reference evidence="6" key="2">
    <citation type="journal article" date="2023" name="Int. J. Mol. Sci.">
        <title>De Novo Assembly and Annotation of 11 Diverse Shrub Willow (Salix) Genomes Reveals Novel Gene Organization in Sex-Linked Regions.</title>
        <authorList>
            <person name="Hyden B."/>
            <person name="Feng K."/>
            <person name="Yates T.B."/>
            <person name="Jawdy S."/>
            <person name="Cereghino C."/>
            <person name="Smart L.B."/>
            <person name="Muchero W."/>
        </authorList>
    </citation>
    <scope>NUCLEOTIDE SEQUENCE</scope>
    <source>
        <tissue evidence="6">Shoot tip</tissue>
    </source>
</reference>
<dbReference type="PROSITE" id="PS50217">
    <property type="entry name" value="BZIP"/>
    <property type="match status" value="1"/>
</dbReference>
<dbReference type="Pfam" id="PF00170">
    <property type="entry name" value="bZIP_1"/>
    <property type="match status" value="1"/>
</dbReference>
<organism evidence="6 7">
    <name type="scientific">Salix purpurea</name>
    <name type="common">Purple osier willow</name>
    <dbReference type="NCBI Taxonomy" id="77065"/>
    <lineage>
        <taxon>Eukaryota</taxon>
        <taxon>Viridiplantae</taxon>
        <taxon>Streptophyta</taxon>
        <taxon>Embryophyta</taxon>
        <taxon>Tracheophyta</taxon>
        <taxon>Spermatophyta</taxon>
        <taxon>Magnoliopsida</taxon>
        <taxon>eudicotyledons</taxon>
        <taxon>Gunneridae</taxon>
        <taxon>Pentapetalae</taxon>
        <taxon>rosids</taxon>
        <taxon>fabids</taxon>
        <taxon>Malpighiales</taxon>
        <taxon>Salicaceae</taxon>
        <taxon>Saliceae</taxon>
        <taxon>Salix</taxon>
    </lineage>
</organism>
<protein>
    <submittedName>
        <fullName evidence="6">cAMP-RESPONSE ELEMENT BINDING PROTEIN-RELATED</fullName>
    </submittedName>
</protein>
<dbReference type="GO" id="GO:0005634">
    <property type="term" value="C:nucleus"/>
    <property type="evidence" value="ECO:0007669"/>
    <property type="project" value="UniProtKB-SubCell"/>
</dbReference>
<dbReference type="Gene3D" id="1.20.5.170">
    <property type="match status" value="1"/>
</dbReference>
<dbReference type="OrthoDB" id="644067at2759"/>
<dbReference type="PROSITE" id="PS00036">
    <property type="entry name" value="BZIP_BASIC"/>
    <property type="match status" value="1"/>
</dbReference>
<dbReference type="CDD" id="cd14707">
    <property type="entry name" value="bZIP_plant_BZIP46"/>
    <property type="match status" value="1"/>
</dbReference>
<evidence type="ECO:0000256" key="2">
    <source>
        <dbReference type="ARBA" id="ARBA00023125"/>
    </source>
</evidence>
<dbReference type="GO" id="GO:0003700">
    <property type="term" value="F:DNA-binding transcription factor activity"/>
    <property type="evidence" value="ECO:0007669"/>
    <property type="project" value="InterPro"/>
</dbReference>
<dbReference type="EMBL" id="JAPFFK010000019">
    <property type="protein sequence ID" value="KAJ6684715.1"/>
    <property type="molecule type" value="Genomic_DNA"/>
</dbReference>
<dbReference type="PANTHER" id="PTHR22952:SF433">
    <property type="entry name" value="PROTEIN FD"/>
    <property type="match status" value="1"/>
</dbReference>
<dbReference type="GO" id="GO:0003677">
    <property type="term" value="F:DNA binding"/>
    <property type="evidence" value="ECO:0007669"/>
    <property type="project" value="UniProtKB-KW"/>
</dbReference>
<feature type="domain" description="BZIP" evidence="5">
    <location>
        <begin position="152"/>
        <end position="201"/>
    </location>
</feature>
<evidence type="ECO:0000256" key="3">
    <source>
        <dbReference type="ARBA" id="ARBA00023242"/>
    </source>
</evidence>
<comment type="caution">
    <text evidence="6">The sequence shown here is derived from an EMBL/GenBank/DDBJ whole genome shotgun (WGS) entry which is preliminary data.</text>
</comment>
<reference evidence="6" key="1">
    <citation type="submission" date="2022-11" db="EMBL/GenBank/DDBJ databases">
        <authorList>
            <person name="Hyden B.L."/>
            <person name="Feng K."/>
            <person name="Yates T."/>
            <person name="Jawdy S."/>
            <person name="Smart L.B."/>
            <person name="Muchero W."/>
        </authorList>
    </citation>
    <scope>NUCLEOTIDE SEQUENCE</scope>
    <source>
        <tissue evidence="6">Shoot tip</tissue>
    </source>
</reference>
<gene>
    <name evidence="6" type="ORF">OIU79_014932</name>
</gene>
<proteinExistence type="predicted"/>
<keyword evidence="2" id="KW-0238">DNA-binding</keyword>
<dbReference type="GO" id="GO:0045893">
    <property type="term" value="P:positive regulation of DNA-templated transcription"/>
    <property type="evidence" value="ECO:0007669"/>
    <property type="project" value="InterPro"/>
</dbReference>
<evidence type="ECO:0000256" key="1">
    <source>
        <dbReference type="ARBA" id="ARBA00004123"/>
    </source>
</evidence>
<dbReference type="SUPFAM" id="SSF57959">
    <property type="entry name" value="Leucine zipper domain"/>
    <property type="match status" value="1"/>
</dbReference>
<sequence length="223" mass="24284">MLSLLAADQNINKNNMNTKKVSSDSPSKSPNTCSSPSTLSSPSPIPNQLVIGNSMEEVWNDINLASLHEQPSNYTGSNANANTNDHVLHGMTFQDLLATSSNKDTPTRVASKEPSSGGGNNLLKNSLGPSPATMMNLNYGKRPHENGDVSGGDRRHERMIKNRESAARSRARKQAYTTELELKVAMLGEENAKLRKQQERFLAAAPAQPPKKHTLYRTSTAPF</sequence>
<evidence type="ECO:0000313" key="6">
    <source>
        <dbReference type="EMBL" id="KAJ6684715.1"/>
    </source>
</evidence>